<accession>A0ABT3S942</accession>
<proteinExistence type="predicted"/>
<gene>
    <name evidence="2" type="ORF">ORI27_04925</name>
</gene>
<organism evidence="2 3">
    <name type="scientific">Mycobacterium pinniadriaticum</name>
    <dbReference type="NCBI Taxonomy" id="2994102"/>
    <lineage>
        <taxon>Bacteria</taxon>
        <taxon>Bacillati</taxon>
        <taxon>Actinomycetota</taxon>
        <taxon>Actinomycetes</taxon>
        <taxon>Mycobacteriales</taxon>
        <taxon>Mycobacteriaceae</taxon>
        <taxon>Mycobacterium</taxon>
    </lineage>
</organism>
<dbReference type="Pfam" id="PF04909">
    <property type="entry name" value="Amidohydro_2"/>
    <property type="match status" value="1"/>
</dbReference>
<dbReference type="PANTHER" id="PTHR43383:SF2">
    <property type="entry name" value="AMIDOHYDROLASE 2 FAMILY PROTEIN"/>
    <property type="match status" value="1"/>
</dbReference>
<dbReference type="SUPFAM" id="SSF51556">
    <property type="entry name" value="Metallo-dependent hydrolases"/>
    <property type="match status" value="1"/>
</dbReference>
<keyword evidence="3" id="KW-1185">Reference proteome</keyword>
<dbReference type="PANTHER" id="PTHR43383">
    <property type="entry name" value="NODULIN 6"/>
    <property type="match status" value="1"/>
</dbReference>
<protein>
    <submittedName>
        <fullName evidence="2">Amidohydrolase family protein</fullName>
    </submittedName>
</protein>
<evidence type="ECO:0000259" key="1">
    <source>
        <dbReference type="Pfam" id="PF04909"/>
    </source>
</evidence>
<dbReference type="EMBL" id="JAPJDO010000003">
    <property type="protein sequence ID" value="MCX2936031.1"/>
    <property type="molecule type" value="Genomic_DNA"/>
</dbReference>
<feature type="domain" description="Amidohydrolase-related" evidence="1">
    <location>
        <begin position="151"/>
        <end position="370"/>
    </location>
</feature>
<evidence type="ECO:0000313" key="2">
    <source>
        <dbReference type="EMBL" id="MCX2936031.1"/>
    </source>
</evidence>
<evidence type="ECO:0000313" key="3">
    <source>
        <dbReference type="Proteomes" id="UP001300745"/>
    </source>
</evidence>
<name>A0ABT3S942_9MYCO</name>
<dbReference type="Gene3D" id="3.20.20.140">
    <property type="entry name" value="Metal-dependent hydrolases"/>
    <property type="match status" value="1"/>
</dbReference>
<reference evidence="2 3" key="1">
    <citation type="submission" date="2022-11" db="EMBL/GenBank/DDBJ databases">
        <title>Mycobacterium sp. nov.</title>
        <authorList>
            <person name="Papic B."/>
            <person name="Spicic S."/>
            <person name="Duvnjak S."/>
        </authorList>
    </citation>
    <scope>NUCLEOTIDE SEQUENCE [LARGE SCALE GENOMIC DNA]</scope>
    <source>
        <strain evidence="2 3">CVI_P4</strain>
    </source>
</reference>
<dbReference type="InterPro" id="IPR006680">
    <property type="entry name" value="Amidohydro-rel"/>
</dbReference>
<dbReference type="RefSeq" id="WP_265995429.1">
    <property type="nucleotide sequence ID" value="NZ_JAPJDN010000003.1"/>
</dbReference>
<dbReference type="InterPro" id="IPR032466">
    <property type="entry name" value="Metal_Hydrolase"/>
</dbReference>
<sequence length="371" mass="40501">MAADVSALADRIADVRLVDNHVHGYWLTAGDRRRFENGLNEANIEPLADFDSGFDTQLGFAVRAHCAPLIGLPEHVDPHSYWERRGAMTEDQLAQVFLPAAGVSDWLIDTGLPGAVAGLPEMARSSGGAVGEIVRLEQVAEQAAAAPGDYAAEFRRILYERSANAVATKTVLAYRGGFDGDLSEPDPGAVTDAAVRWRDAGGVRLTDRVLLRFGVHEALRLGKPLQFHVGLGDRDCDLHRTNPLLLLDFLRQSGSTPIVLLHCYPYEREAGYLAQAFNNVYLDVGLSVNHLGARAEAFIARTLELAPFRKILYSSDAFGPAELHYLGSLLWRAGMAAVLTGFVERGQWSQADAIRVVDLIGRDNARRVYAL</sequence>
<comment type="caution">
    <text evidence="2">The sequence shown here is derived from an EMBL/GenBank/DDBJ whole genome shotgun (WGS) entry which is preliminary data.</text>
</comment>
<dbReference type="Proteomes" id="UP001300745">
    <property type="component" value="Unassembled WGS sequence"/>
</dbReference>